<evidence type="ECO:0000256" key="1">
    <source>
        <dbReference type="ARBA" id="ARBA00001917"/>
    </source>
</evidence>
<reference evidence="5" key="1">
    <citation type="submission" date="2020-12" db="EMBL/GenBank/DDBJ databases">
        <title>Metabolic potential, ecology and presence of endohyphal bacteria is reflected in genomic diversity of Mucoromycotina.</title>
        <authorList>
            <person name="Muszewska A."/>
            <person name="Okrasinska A."/>
            <person name="Steczkiewicz K."/>
            <person name="Drgas O."/>
            <person name="Orlowska M."/>
            <person name="Perlinska-Lenart U."/>
            <person name="Aleksandrzak-Piekarczyk T."/>
            <person name="Szatraj K."/>
            <person name="Zielenkiewicz U."/>
            <person name="Pilsyk S."/>
            <person name="Malc E."/>
            <person name="Mieczkowski P."/>
            <person name="Kruszewska J.S."/>
            <person name="Biernat P."/>
            <person name="Pawlowska J."/>
        </authorList>
    </citation>
    <scope>NUCLEOTIDE SEQUENCE</scope>
    <source>
        <strain evidence="5">CBS 226.32</strain>
    </source>
</reference>
<accession>A0A8H7UUT0</accession>
<dbReference type="GO" id="GO:0005829">
    <property type="term" value="C:cytosol"/>
    <property type="evidence" value="ECO:0007669"/>
    <property type="project" value="UniProtKB-ARBA"/>
</dbReference>
<dbReference type="SUPFAM" id="SSF51395">
    <property type="entry name" value="FMN-linked oxidoreductases"/>
    <property type="match status" value="1"/>
</dbReference>
<dbReference type="EMBL" id="JAEPRC010000692">
    <property type="protein sequence ID" value="KAG2192833.1"/>
    <property type="molecule type" value="Genomic_DNA"/>
</dbReference>
<evidence type="ECO:0000259" key="4">
    <source>
        <dbReference type="Pfam" id="PF00724"/>
    </source>
</evidence>
<evidence type="ECO:0000256" key="3">
    <source>
        <dbReference type="ARBA" id="ARBA00023002"/>
    </source>
</evidence>
<dbReference type="InterPro" id="IPR001155">
    <property type="entry name" value="OxRdtase_FMN_N"/>
</dbReference>
<dbReference type="OrthoDB" id="276546at2759"/>
<dbReference type="CDD" id="cd02933">
    <property type="entry name" value="OYE_like_FMN"/>
    <property type="match status" value="1"/>
</dbReference>
<gene>
    <name evidence="5" type="ORF">INT46_011001</name>
</gene>
<keyword evidence="3" id="KW-0560">Oxidoreductase</keyword>
<comment type="similarity">
    <text evidence="2">Belongs to the NADH:flavin oxidoreductase/NADH oxidase family.</text>
</comment>
<dbReference type="InterPro" id="IPR013785">
    <property type="entry name" value="Aldolase_TIM"/>
</dbReference>
<dbReference type="PANTHER" id="PTHR22893">
    <property type="entry name" value="NADH OXIDOREDUCTASE-RELATED"/>
    <property type="match status" value="1"/>
</dbReference>
<evidence type="ECO:0000313" key="5">
    <source>
        <dbReference type="EMBL" id="KAG2192833.1"/>
    </source>
</evidence>
<name>A0A8H7UUT0_9FUNG</name>
<dbReference type="Proteomes" id="UP000650833">
    <property type="component" value="Unassembled WGS sequence"/>
</dbReference>
<feature type="domain" description="NADH:flavin oxidoreductase/NADH oxidase N-terminal" evidence="4">
    <location>
        <begin position="8"/>
        <end position="344"/>
    </location>
</feature>
<dbReference type="PANTHER" id="PTHR22893:SF91">
    <property type="entry name" value="NADPH DEHYDROGENASE 2-RELATED"/>
    <property type="match status" value="1"/>
</dbReference>
<dbReference type="AlphaFoldDB" id="A0A8H7UUT0"/>
<evidence type="ECO:0000256" key="2">
    <source>
        <dbReference type="ARBA" id="ARBA00005979"/>
    </source>
</evidence>
<evidence type="ECO:0000313" key="6">
    <source>
        <dbReference type="Proteomes" id="UP000650833"/>
    </source>
</evidence>
<proteinExistence type="inferred from homology"/>
<dbReference type="GO" id="GO:0010181">
    <property type="term" value="F:FMN binding"/>
    <property type="evidence" value="ECO:0007669"/>
    <property type="project" value="InterPro"/>
</dbReference>
<dbReference type="FunFam" id="3.20.20.70:FF:000059">
    <property type="entry name" value="N-ethylmaleimide reductase, FMN-linked"/>
    <property type="match status" value="1"/>
</dbReference>
<dbReference type="Pfam" id="PF00724">
    <property type="entry name" value="Oxidored_FMN"/>
    <property type="match status" value="1"/>
</dbReference>
<sequence>MTNSSKVLFSPIKVGKHDLKHRVVHAPLTRVRCSLNGTPSELMIEYYKQRSTDGGLLIAEATNISRLANGYKHSPGIYTKEHIEAWKKITDVVHEKNATIFLQLWHIGRAGASSLNPNCEQTVSASDVAIQKGKHVFTGKPYEKPRALEIGEIKSIVQDYRQAALNAMEAGFDGVELHAANGYLPDQFINSSSNKRTDIYGGSIPNRARFSLEILDSLVEAVGTDRVGVRFSPGNDFQDMYDDTPVETWSYLTTEIQRKYPDLGYLHFIEPRADFFDENLVNTDDSLQPYRAIWKGPFIVASGFSTARQHAIDISEKTGNLVAFGRAFIANPDLVERLRNDWELNEYDRSTFYSATDHGPAGYTDYSFYNESK</sequence>
<comment type="cofactor">
    <cofactor evidence="1">
        <name>FMN</name>
        <dbReference type="ChEBI" id="CHEBI:58210"/>
    </cofactor>
</comment>
<dbReference type="InterPro" id="IPR045247">
    <property type="entry name" value="Oye-like"/>
</dbReference>
<comment type="caution">
    <text evidence="5">The sequence shown here is derived from an EMBL/GenBank/DDBJ whole genome shotgun (WGS) entry which is preliminary data.</text>
</comment>
<keyword evidence="6" id="KW-1185">Reference proteome</keyword>
<dbReference type="GO" id="GO:0016628">
    <property type="term" value="F:oxidoreductase activity, acting on the CH-CH group of donors, NAD or NADP as acceptor"/>
    <property type="evidence" value="ECO:0007669"/>
    <property type="project" value="UniProtKB-ARBA"/>
</dbReference>
<protein>
    <recommendedName>
        <fullName evidence="4">NADH:flavin oxidoreductase/NADH oxidase N-terminal domain-containing protein</fullName>
    </recommendedName>
</protein>
<dbReference type="Gene3D" id="3.20.20.70">
    <property type="entry name" value="Aldolase class I"/>
    <property type="match status" value="1"/>
</dbReference>
<organism evidence="5 6">
    <name type="scientific">Mucor plumbeus</name>
    <dbReference type="NCBI Taxonomy" id="97098"/>
    <lineage>
        <taxon>Eukaryota</taxon>
        <taxon>Fungi</taxon>
        <taxon>Fungi incertae sedis</taxon>
        <taxon>Mucoromycota</taxon>
        <taxon>Mucoromycotina</taxon>
        <taxon>Mucoromycetes</taxon>
        <taxon>Mucorales</taxon>
        <taxon>Mucorineae</taxon>
        <taxon>Mucoraceae</taxon>
        <taxon>Mucor</taxon>
    </lineage>
</organism>